<accession>A0ABS9UG24</accession>
<reference evidence="1 2" key="1">
    <citation type="submission" date="2022-03" db="EMBL/GenBank/DDBJ databases">
        <authorList>
            <person name="Jo J.-H."/>
            <person name="Im W.-T."/>
        </authorList>
    </citation>
    <scope>NUCLEOTIDE SEQUENCE [LARGE SCALE GENOMIC DNA]</scope>
    <source>
        <strain evidence="1 2">MA9</strain>
    </source>
</reference>
<name>A0ABS9UG24_9BACL</name>
<dbReference type="EMBL" id="JAKZFC010000005">
    <property type="protein sequence ID" value="MCH7322898.1"/>
    <property type="molecule type" value="Genomic_DNA"/>
</dbReference>
<evidence type="ECO:0008006" key="3">
    <source>
        <dbReference type="Google" id="ProtNLM"/>
    </source>
</evidence>
<dbReference type="RefSeq" id="WP_241370037.1">
    <property type="nucleotide sequence ID" value="NZ_JAKZFC010000005.1"/>
</dbReference>
<comment type="caution">
    <text evidence="1">The sequence shown here is derived from an EMBL/GenBank/DDBJ whole genome shotgun (WGS) entry which is preliminary data.</text>
</comment>
<keyword evidence="2" id="KW-1185">Reference proteome</keyword>
<sequence>MIEIRPVSMAHEMYNDGLYFYEKAKEETNFGDVQRCYRFAIVSFASSFEAFINAQLKSKLEVNVTTIPNGANILNFLINGGRPPEEIGSIHKKIKILEQLYNVNNQLINSSVFKKFYNEIIVLRNAIVHYSSDKFTSVYQNQINIAVSDGAKLLTDTIRHFVNILPIKFPPYYSNQMYKPIE</sequence>
<evidence type="ECO:0000313" key="2">
    <source>
        <dbReference type="Proteomes" id="UP001316087"/>
    </source>
</evidence>
<organism evidence="1 2">
    <name type="scientific">Solibacillus palustris</name>
    <dbReference type="NCBI Taxonomy" id="2908203"/>
    <lineage>
        <taxon>Bacteria</taxon>
        <taxon>Bacillati</taxon>
        <taxon>Bacillota</taxon>
        <taxon>Bacilli</taxon>
        <taxon>Bacillales</taxon>
        <taxon>Caryophanaceae</taxon>
        <taxon>Solibacillus</taxon>
    </lineage>
</organism>
<protein>
    <recommendedName>
        <fullName evidence="3">RiboL-PSP-HEPN domain-containing protein</fullName>
    </recommendedName>
</protein>
<evidence type="ECO:0000313" key="1">
    <source>
        <dbReference type="EMBL" id="MCH7322898.1"/>
    </source>
</evidence>
<proteinExistence type="predicted"/>
<dbReference type="Proteomes" id="UP001316087">
    <property type="component" value="Unassembled WGS sequence"/>
</dbReference>
<gene>
    <name evidence="1" type="ORF">LZ480_13535</name>
</gene>